<comment type="similarity">
    <text evidence="1">Belongs to the ABC transporter superfamily.</text>
</comment>
<evidence type="ECO:0000313" key="9">
    <source>
        <dbReference type="Proteomes" id="UP000452188"/>
    </source>
</evidence>
<dbReference type="GO" id="GO:0016887">
    <property type="term" value="F:ATP hydrolysis activity"/>
    <property type="evidence" value="ECO:0007669"/>
    <property type="project" value="InterPro"/>
</dbReference>
<evidence type="ECO:0000256" key="4">
    <source>
        <dbReference type="ARBA" id="ARBA00022840"/>
    </source>
</evidence>
<evidence type="ECO:0000313" key="8">
    <source>
        <dbReference type="Proteomes" id="UP000316394"/>
    </source>
</evidence>
<dbReference type="Proteomes" id="UP000316394">
    <property type="component" value="Chromosome"/>
</dbReference>
<dbReference type="Pfam" id="PF00005">
    <property type="entry name" value="ABC_tran"/>
    <property type="match status" value="1"/>
</dbReference>
<dbReference type="InterPro" id="IPR003439">
    <property type="entry name" value="ABC_transporter-like_ATP-bd"/>
</dbReference>
<dbReference type="GO" id="GO:0005524">
    <property type="term" value="F:ATP binding"/>
    <property type="evidence" value="ECO:0007669"/>
    <property type="project" value="UniProtKB-KW"/>
</dbReference>
<organism evidence="7 8">
    <name type="scientific">Limosilactobacillus reuteri</name>
    <name type="common">Lactobacillus reuteri</name>
    <dbReference type="NCBI Taxonomy" id="1598"/>
    <lineage>
        <taxon>Bacteria</taxon>
        <taxon>Bacillati</taxon>
        <taxon>Bacillota</taxon>
        <taxon>Bacilli</taxon>
        <taxon>Lactobacillales</taxon>
        <taxon>Lactobacillaceae</taxon>
        <taxon>Limosilactobacillus</taxon>
    </lineage>
</organism>
<dbReference type="SMART" id="SM00382">
    <property type="entry name" value="AAA"/>
    <property type="match status" value="1"/>
</dbReference>
<evidence type="ECO:0000256" key="1">
    <source>
        <dbReference type="ARBA" id="ARBA00005417"/>
    </source>
</evidence>
<dbReference type="Proteomes" id="UP000452188">
    <property type="component" value="Unassembled WGS sequence"/>
</dbReference>
<keyword evidence="3" id="KW-0547">Nucleotide-binding</keyword>
<evidence type="ECO:0000313" key="6">
    <source>
        <dbReference type="EMBL" id="MRG74298.1"/>
    </source>
</evidence>
<name>A0A079YT71_LIMRT</name>
<dbReference type="InterPro" id="IPR050763">
    <property type="entry name" value="ABC_transporter_ATP-binding"/>
</dbReference>
<keyword evidence="4 7" id="KW-0067">ATP-binding</keyword>
<evidence type="ECO:0000256" key="3">
    <source>
        <dbReference type="ARBA" id="ARBA00022741"/>
    </source>
</evidence>
<evidence type="ECO:0000256" key="2">
    <source>
        <dbReference type="ARBA" id="ARBA00022448"/>
    </source>
</evidence>
<dbReference type="InterPro" id="IPR027417">
    <property type="entry name" value="P-loop_NTPase"/>
</dbReference>
<proteinExistence type="inferred from homology"/>
<dbReference type="PROSITE" id="PS50893">
    <property type="entry name" value="ABC_TRANSPORTER_2"/>
    <property type="match status" value="1"/>
</dbReference>
<accession>A0A079YT71</accession>
<evidence type="ECO:0000259" key="5">
    <source>
        <dbReference type="PROSITE" id="PS50893"/>
    </source>
</evidence>
<reference evidence="6 9" key="2">
    <citation type="submission" date="2019-11" db="EMBL/GenBank/DDBJ databases">
        <title>Draft genome sequence of 12 host-associated Lactobacillus reuteri rodent strains.</title>
        <authorList>
            <person name="Zhang S."/>
            <person name="Ozcam M."/>
            <person name="Van Pijkeren J.P."/>
        </authorList>
    </citation>
    <scope>NUCLEOTIDE SEQUENCE [LARGE SCALE GENOMIC DNA]</scope>
    <source>
        <strain evidence="6 9">6799jm-1</strain>
    </source>
</reference>
<sequence>MLIKANNLTKRYGTKLALDNVNLQIDRGQLIAYLGTNGAGKSTTINLLTGLMTPTSGMIARRQGIKIGVVFQDSILDKELSVKDNLNFRSNLYHEDHTEWVHHLINLMGLTHFLNQRYGTLSGGQRRRVDITRALIADPDILFLDEPTTGLDLQTRLVIWNLLQRLQKEHGLTIFLTTHYLEEAENADQMYILENGKILVSGSVTEIKQQYAPTKLVVTTNGHQLHTSYPEKQLTSQKFSFDGLNCSEVITLLHSNQEYIINFSYTPGSINDAFVKITGKELQ</sequence>
<dbReference type="EMBL" id="CP041676">
    <property type="protein sequence ID" value="QDR72063.1"/>
    <property type="molecule type" value="Genomic_DNA"/>
</dbReference>
<dbReference type="Gene3D" id="3.40.50.300">
    <property type="entry name" value="P-loop containing nucleotide triphosphate hydrolases"/>
    <property type="match status" value="1"/>
</dbReference>
<dbReference type="RefSeq" id="WP_019253059.1">
    <property type="nucleotide sequence ID" value="NZ_CP041676.1"/>
</dbReference>
<dbReference type="EMBL" id="WJMV01000001">
    <property type="protein sequence ID" value="MRG74298.1"/>
    <property type="molecule type" value="Genomic_DNA"/>
</dbReference>
<dbReference type="InterPro" id="IPR003593">
    <property type="entry name" value="AAA+_ATPase"/>
</dbReference>
<reference evidence="7 8" key="1">
    <citation type="submission" date="2019-07" db="EMBL/GenBank/DDBJ databases">
        <title>Gastrointestinal microbiota of Peromyscus leucopus, the white-footed mouse.</title>
        <authorList>
            <person name="Milovic A."/>
            <person name="Bassam K."/>
            <person name="Barbour A.G."/>
        </authorList>
    </citation>
    <scope>NUCLEOTIDE SEQUENCE [LARGE SCALE GENOMIC DNA]</scope>
    <source>
        <strain evidence="7 8">LL7</strain>
    </source>
</reference>
<dbReference type="SUPFAM" id="SSF52540">
    <property type="entry name" value="P-loop containing nucleoside triphosphate hydrolases"/>
    <property type="match status" value="1"/>
</dbReference>
<feature type="domain" description="ABC transporter" evidence="5">
    <location>
        <begin position="3"/>
        <end position="220"/>
    </location>
</feature>
<gene>
    <name evidence="7" type="ORF">FOD75_02560</name>
    <name evidence="6" type="ORF">GIX79_00670</name>
</gene>
<dbReference type="AlphaFoldDB" id="A0A079YT71"/>
<keyword evidence="2" id="KW-0813">Transport</keyword>
<dbReference type="PANTHER" id="PTHR42711:SF5">
    <property type="entry name" value="ABC TRANSPORTER ATP-BINDING PROTEIN NATA"/>
    <property type="match status" value="1"/>
</dbReference>
<protein>
    <submittedName>
        <fullName evidence="7">ABC transporter ATP-binding protein</fullName>
    </submittedName>
    <submittedName>
        <fullName evidence="6">ATP-binding cassette domain-containing protein</fullName>
    </submittedName>
</protein>
<dbReference type="PANTHER" id="PTHR42711">
    <property type="entry name" value="ABC TRANSPORTER ATP-BINDING PROTEIN"/>
    <property type="match status" value="1"/>
</dbReference>
<evidence type="ECO:0000313" key="7">
    <source>
        <dbReference type="EMBL" id="QDR72063.1"/>
    </source>
</evidence>